<dbReference type="PROSITE" id="PS51755">
    <property type="entry name" value="OMPR_PHOB"/>
    <property type="match status" value="1"/>
</dbReference>
<evidence type="ECO:0000256" key="5">
    <source>
        <dbReference type="ARBA" id="ARBA00024867"/>
    </source>
</evidence>
<keyword evidence="4" id="KW-0804">Transcription</keyword>
<dbReference type="InterPro" id="IPR016032">
    <property type="entry name" value="Sig_transdc_resp-reg_C-effctor"/>
</dbReference>
<dbReference type="EMBL" id="CP025746">
    <property type="protein sequence ID" value="QAA34257.1"/>
    <property type="molecule type" value="Genomic_DNA"/>
</dbReference>
<sequence>MYKIMIIEDEEKIRDIIKDSLKKWGFEVYCVEEFSTVMEQFTQVSPSLVLMDVNLPVFDGFHWCNQIRSISKVPVLFLSSRNTNMDIVMAVNMGGDDYITKPFSMEVLIAKINAILRRTYSYSDTSMDVINHNGVMLSLKDNILYYENKSIELTKNEFKILYILMKNNERIVSREKIMQELWEDESFIDDNTLTVNINRLRKKIKEMGLEDYIKTVKNQGYIIK</sequence>
<dbReference type="SUPFAM" id="SSF46894">
    <property type="entry name" value="C-terminal effector domain of the bipartite response regulators"/>
    <property type="match status" value="1"/>
</dbReference>
<reference evidence="10 11" key="1">
    <citation type="submission" date="2018-01" db="EMBL/GenBank/DDBJ databases">
        <title>Genome Sequencing and Assembly of Anaerobacter polyendosporus strain CT4.</title>
        <authorList>
            <person name="Tachaapaikoon C."/>
            <person name="Sutheeworapong S."/>
            <person name="Jenjaroenpun P."/>
            <person name="Wongsurawat T."/>
            <person name="Nookeaw I."/>
            <person name="Cheawchanlertfa P."/>
            <person name="Kosugi A."/>
            <person name="Cheevadhanarak S."/>
            <person name="Ratanakhanokchai K."/>
        </authorList>
    </citation>
    <scope>NUCLEOTIDE SEQUENCE [LARGE SCALE GENOMIC DNA]</scope>
    <source>
        <strain evidence="10 11">CT4</strain>
    </source>
</reference>
<evidence type="ECO:0000256" key="2">
    <source>
        <dbReference type="ARBA" id="ARBA00023015"/>
    </source>
</evidence>
<dbReference type="InterPro" id="IPR001867">
    <property type="entry name" value="OmpR/PhoB-type_DNA-bd"/>
</dbReference>
<dbReference type="InterPro" id="IPR039420">
    <property type="entry name" value="WalR-like"/>
</dbReference>
<proteinExistence type="predicted"/>
<accession>A0A410DYW2</accession>
<keyword evidence="6" id="KW-0597">Phosphoprotein</keyword>
<dbReference type="GO" id="GO:0005829">
    <property type="term" value="C:cytosol"/>
    <property type="evidence" value="ECO:0007669"/>
    <property type="project" value="TreeGrafter"/>
</dbReference>
<dbReference type="Gene3D" id="3.40.50.2300">
    <property type="match status" value="1"/>
</dbReference>
<dbReference type="Proteomes" id="UP000286268">
    <property type="component" value="Chromosome"/>
</dbReference>
<dbReference type="Gene3D" id="1.10.10.10">
    <property type="entry name" value="Winged helix-like DNA-binding domain superfamily/Winged helix DNA-binding domain"/>
    <property type="match status" value="1"/>
</dbReference>
<dbReference type="PANTHER" id="PTHR48111">
    <property type="entry name" value="REGULATOR OF RPOS"/>
    <property type="match status" value="1"/>
</dbReference>
<keyword evidence="11" id="KW-1185">Reference proteome</keyword>
<dbReference type="Pfam" id="PF00486">
    <property type="entry name" value="Trans_reg_C"/>
    <property type="match status" value="1"/>
</dbReference>
<dbReference type="SMART" id="SM00862">
    <property type="entry name" value="Trans_reg_C"/>
    <property type="match status" value="1"/>
</dbReference>
<dbReference type="InterPro" id="IPR011006">
    <property type="entry name" value="CheY-like_superfamily"/>
</dbReference>
<feature type="domain" description="Response regulatory" evidence="8">
    <location>
        <begin position="3"/>
        <end position="116"/>
    </location>
</feature>
<dbReference type="InterPro" id="IPR036388">
    <property type="entry name" value="WH-like_DNA-bd_sf"/>
</dbReference>
<dbReference type="KEGG" id="cmah:C1I91_22900"/>
<evidence type="ECO:0000313" key="11">
    <source>
        <dbReference type="Proteomes" id="UP000286268"/>
    </source>
</evidence>
<dbReference type="SMART" id="SM00448">
    <property type="entry name" value="REC"/>
    <property type="match status" value="1"/>
</dbReference>
<evidence type="ECO:0000256" key="1">
    <source>
        <dbReference type="ARBA" id="ARBA00018672"/>
    </source>
</evidence>
<comment type="function">
    <text evidence="5">May play the central regulatory role in sporulation. It may be an element of the effector pathway responsible for the activation of sporulation genes in response to nutritional stress. Spo0A may act in concert with spo0H (a sigma factor) to control the expression of some genes that are critical to the sporulation process.</text>
</comment>
<dbReference type="GO" id="GO:0006355">
    <property type="term" value="P:regulation of DNA-templated transcription"/>
    <property type="evidence" value="ECO:0007669"/>
    <property type="project" value="InterPro"/>
</dbReference>
<feature type="domain" description="OmpR/PhoB-type" evidence="9">
    <location>
        <begin position="127"/>
        <end position="224"/>
    </location>
</feature>
<name>A0A410DYW2_9CLOT</name>
<feature type="DNA-binding region" description="OmpR/PhoB-type" evidence="7">
    <location>
        <begin position="127"/>
        <end position="224"/>
    </location>
</feature>
<feature type="modified residue" description="4-aspartylphosphate" evidence="6">
    <location>
        <position position="52"/>
    </location>
</feature>
<keyword evidence="3 7" id="KW-0238">DNA-binding</keyword>
<keyword evidence="2" id="KW-0805">Transcription regulation</keyword>
<dbReference type="GO" id="GO:0000976">
    <property type="term" value="F:transcription cis-regulatory region binding"/>
    <property type="evidence" value="ECO:0007669"/>
    <property type="project" value="TreeGrafter"/>
</dbReference>
<dbReference type="PROSITE" id="PS50110">
    <property type="entry name" value="RESPONSE_REGULATORY"/>
    <property type="match status" value="1"/>
</dbReference>
<gene>
    <name evidence="10" type="ORF">C1I91_22900</name>
</gene>
<dbReference type="CDD" id="cd00383">
    <property type="entry name" value="trans_reg_C"/>
    <property type="match status" value="1"/>
</dbReference>
<dbReference type="GO" id="GO:0032993">
    <property type="term" value="C:protein-DNA complex"/>
    <property type="evidence" value="ECO:0007669"/>
    <property type="project" value="TreeGrafter"/>
</dbReference>
<evidence type="ECO:0000256" key="4">
    <source>
        <dbReference type="ARBA" id="ARBA00023163"/>
    </source>
</evidence>
<evidence type="ECO:0000256" key="6">
    <source>
        <dbReference type="PROSITE-ProRule" id="PRU00169"/>
    </source>
</evidence>
<dbReference type="GO" id="GO:0000156">
    <property type="term" value="F:phosphorelay response regulator activity"/>
    <property type="evidence" value="ECO:0007669"/>
    <property type="project" value="TreeGrafter"/>
</dbReference>
<dbReference type="RefSeq" id="WP_128214978.1">
    <property type="nucleotide sequence ID" value="NZ_CP025746.1"/>
</dbReference>
<evidence type="ECO:0000313" key="10">
    <source>
        <dbReference type="EMBL" id="QAA34257.1"/>
    </source>
</evidence>
<protein>
    <recommendedName>
        <fullName evidence="1">Stage 0 sporulation protein A homolog</fullName>
    </recommendedName>
</protein>
<evidence type="ECO:0000259" key="8">
    <source>
        <dbReference type="PROSITE" id="PS50110"/>
    </source>
</evidence>
<dbReference type="PANTHER" id="PTHR48111:SF43">
    <property type="entry name" value="STAGE 0 SPORULATION PROTEIN A HOMOLOG"/>
    <property type="match status" value="1"/>
</dbReference>
<dbReference type="InterPro" id="IPR001789">
    <property type="entry name" value="Sig_transdc_resp-reg_receiver"/>
</dbReference>
<dbReference type="Pfam" id="PF00072">
    <property type="entry name" value="Response_reg"/>
    <property type="match status" value="1"/>
</dbReference>
<dbReference type="Gene3D" id="6.10.250.690">
    <property type="match status" value="1"/>
</dbReference>
<dbReference type="SUPFAM" id="SSF52172">
    <property type="entry name" value="CheY-like"/>
    <property type="match status" value="1"/>
</dbReference>
<evidence type="ECO:0000256" key="7">
    <source>
        <dbReference type="PROSITE-ProRule" id="PRU01091"/>
    </source>
</evidence>
<evidence type="ECO:0000259" key="9">
    <source>
        <dbReference type="PROSITE" id="PS51755"/>
    </source>
</evidence>
<dbReference type="CDD" id="cd18159">
    <property type="entry name" value="REC_OmpR_NsrR-like"/>
    <property type="match status" value="1"/>
</dbReference>
<dbReference type="OrthoDB" id="9790442at2"/>
<evidence type="ECO:0000256" key="3">
    <source>
        <dbReference type="ARBA" id="ARBA00023125"/>
    </source>
</evidence>
<organism evidence="10 11">
    <name type="scientific">Clostridium manihotivorum</name>
    <dbReference type="NCBI Taxonomy" id="2320868"/>
    <lineage>
        <taxon>Bacteria</taxon>
        <taxon>Bacillati</taxon>
        <taxon>Bacillota</taxon>
        <taxon>Clostridia</taxon>
        <taxon>Eubacteriales</taxon>
        <taxon>Clostridiaceae</taxon>
        <taxon>Clostridium</taxon>
    </lineage>
</organism>
<dbReference type="AlphaFoldDB" id="A0A410DYW2"/>